<gene>
    <name evidence="2" type="ORF">DL762_008787</name>
</gene>
<dbReference type="EMBL" id="QJNS01000394">
    <property type="protein sequence ID" value="RYO78256.1"/>
    <property type="molecule type" value="Genomic_DNA"/>
</dbReference>
<name>A0ABY0GW54_9PEZI</name>
<dbReference type="Proteomes" id="UP000294003">
    <property type="component" value="Unassembled WGS sequence"/>
</dbReference>
<comment type="caution">
    <text evidence="2">The sequence shown here is derived from an EMBL/GenBank/DDBJ whole genome shotgun (WGS) entry which is preliminary data.</text>
</comment>
<organism evidence="2 3">
    <name type="scientific">Monosporascus cannonballus</name>
    <dbReference type="NCBI Taxonomy" id="155416"/>
    <lineage>
        <taxon>Eukaryota</taxon>
        <taxon>Fungi</taxon>
        <taxon>Dikarya</taxon>
        <taxon>Ascomycota</taxon>
        <taxon>Pezizomycotina</taxon>
        <taxon>Sordariomycetes</taxon>
        <taxon>Xylariomycetidae</taxon>
        <taxon>Xylariales</taxon>
        <taxon>Xylariales incertae sedis</taxon>
        <taxon>Monosporascus</taxon>
    </lineage>
</organism>
<sequence>MEDGVSAHGAKQGAVVPGRTNDRILGRRATDGPGLAVGLGGVPPARSILYDELLLGAADLALMESWKLRDDLDTDDFDGSWLTDARNAALLDGSEHA</sequence>
<evidence type="ECO:0000256" key="1">
    <source>
        <dbReference type="SAM" id="MobiDB-lite"/>
    </source>
</evidence>
<evidence type="ECO:0000313" key="3">
    <source>
        <dbReference type="Proteomes" id="UP000294003"/>
    </source>
</evidence>
<keyword evidence="3" id="KW-1185">Reference proteome</keyword>
<proteinExistence type="predicted"/>
<protein>
    <submittedName>
        <fullName evidence="2">Uncharacterized protein</fullName>
    </submittedName>
</protein>
<feature type="region of interest" description="Disordered" evidence="1">
    <location>
        <begin position="1"/>
        <end position="27"/>
    </location>
</feature>
<evidence type="ECO:0000313" key="2">
    <source>
        <dbReference type="EMBL" id="RYO78256.1"/>
    </source>
</evidence>
<accession>A0ABY0GW54</accession>
<reference evidence="2 3" key="1">
    <citation type="submission" date="2018-06" db="EMBL/GenBank/DDBJ databases">
        <title>Complete Genomes of Monosporascus.</title>
        <authorList>
            <person name="Robinson A.J."/>
            <person name="Natvig D.O."/>
        </authorList>
    </citation>
    <scope>NUCLEOTIDE SEQUENCE [LARGE SCALE GENOMIC DNA]</scope>
    <source>
        <strain evidence="2 3">CBS 609.92</strain>
    </source>
</reference>